<feature type="transmembrane region" description="Helical" evidence="1">
    <location>
        <begin position="285"/>
        <end position="307"/>
    </location>
</feature>
<accession>A0ABY4WQP0</accession>
<evidence type="ECO:0000313" key="4">
    <source>
        <dbReference type="Proteomes" id="UP001056500"/>
    </source>
</evidence>
<dbReference type="NCBIfam" id="TIGR02871">
    <property type="entry name" value="spore_ylbJ"/>
    <property type="match status" value="1"/>
</dbReference>
<sequence length="410" mass="44483">MTRRSPLLTLLYACSAIALVIILVSHPETSFEAAIRGLQVWWEVVFPSTLPFIVLSEILMGVGVVHFTGVLLEPMMRPLFNVPGTGGFVLTMGFASGYPVAAKLTTRLREQGSITKAEGERLVSFTTTGDPLFVIGAVAIGFFHSEQFGFVLAFSHYFSALLLGVLYRFYSPFSPSSKPLEKNHLPLPLRALQAMHRARLRDRRPFGKLMGEAVQSALQTLLMIGGFIIVFSVLIQLFATIEVTHFLSAVLAVFLGPLGVPSAFSSGMIAGLFEVTLGAQGVSEVGAGIPMIWKAVVASAIVSWGGISVHAQVASILNDTDIRVTPYLVGRAIHAALASLLAYFCWKPITASSWFSDEDIPVFLPTTAEGVPVGNWWDSLLYSGLAAAGILLLLLLVSLFFRSRRFKRPH</sequence>
<evidence type="ECO:0000256" key="1">
    <source>
        <dbReference type="SAM" id="Phobius"/>
    </source>
</evidence>
<evidence type="ECO:0000259" key="2">
    <source>
        <dbReference type="Pfam" id="PF07670"/>
    </source>
</evidence>
<dbReference type="InterPro" id="IPR011642">
    <property type="entry name" value="Gate_dom"/>
</dbReference>
<feature type="transmembrane region" description="Helical" evidence="1">
    <location>
        <begin position="380"/>
        <end position="401"/>
    </location>
</feature>
<reference evidence="3" key="1">
    <citation type="submission" date="2022-06" db="EMBL/GenBank/DDBJ databases">
        <title>Genome sequencing of Brevibacillus sp. BB3-R1.</title>
        <authorList>
            <person name="Heo J."/>
            <person name="Lee D."/>
            <person name="Won M."/>
            <person name="Han B.-H."/>
            <person name="Hong S.-B."/>
            <person name="Kwon S.-W."/>
        </authorList>
    </citation>
    <scope>NUCLEOTIDE SEQUENCE</scope>
    <source>
        <strain evidence="3">BB3-R1</strain>
    </source>
</reference>
<keyword evidence="1" id="KW-0812">Transmembrane</keyword>
<organism evidence="3 4">
    <name type="scientific">Brevibacillus ruminantium</name>
    <dbReference type="NCBI Taxonomy" id="2950604"/>
    <lineage>
        <taxon>Bacteria</taxon>
        <taxon>Bacillati</taxon>
        <taxon>Bacillota</taxon>
        <taxon>Bacilli</taxon>
        <taxon>Bacillales</taxon>
        <taxon>Paenibacillaceae</taxon>
        <taxon>Brevibacillus</taxon>
    </lineage>
</organism>
<dbReference type="RefSeq" id="WP_251874826.1">
    <property type="nucleotide sequence ID" value="NZ_CP098755.1"/>
</dbReference>
<name>A0ABY4WQP0_9BACL</name>
<feature type="transmembrane region" description="Helical" evidence="1">
    <location>
        <begin position="122"/>
        <end position="143"/>
    </location>
</feature>
<feature type="transmembrane region" description="Helical" evidence="1">
    <location>
        <begin position="150"/>
        <end position="170"/>
    </location>
</feature>
<gene>
    <name evidence="3" type="primary">ylbJ</name>
    <name evidence="3" type="ORF">NDK47_10795</name>
</gene>
<feature type="transmembrane region" description="Helical" evidence="1">
    <location>
        <begin position="246"/>
        <end position="273"/>
    </location>
</feature>
<feature type="domain" description="Nucleoside transporter/FeoB GTPase Gate" evidence="2">
    <location>
        <begin position="44"/>
        <end position="140"/>
    </location>
</feature>
<dbReference type="InterPro" id="IPR014226">
    <property type="entry name" value="Spore_IM_YlbJ"/>
</dbReference>
<proteinExistence type="predicted"/>
<feature type="transmembrane region" description="Helical" evidence="1">
    <location>
        <begin position="328"/>
        <end position="349"/>
    </location>
</feature>
<keyword evidence="4" id="KW-1185">Reference proteome</keyword>
<dbReference type="Proteomes" id="UP001056500">
    <property type="component" value="Chromosome"/>
</dbReference>
<dbReference type="Pfam" id="PF07670">
    <property type="entry name" value="Gate"/>
    <property type="match status" value="1"/>
</dbReference>
<keyword evidence="1" id="KW-1133">Transmembrane helix</keyword>
<feature type="transmembrane region" description="Helical" evidence="1">
    <location>
        <begin position="49"/>
        <end position="72"/>
    </location>
</feature>
<feature type="transmembrane region" description="Helical" evidence="1">
    <location>
        <begin position="79"/>
        <end position="102"/>
    </location>
</feature>
<dbReference type="EMBL" id="CP098755">
    <property type="protein sequence ID" value="USG67729.1"/>
    <property type="molecule type" value="Genomic_DNA"/>
</dbReference>
<feature type="transmembrane region" description="Helical" evidence="1">
    <location>
        <begin position="217"/>
        <end position="239"/>
    </location>
</feature>
<keyword evidence="1" id="KW-0472">Membrane</keyword>
<evidence type="ECO:0000313" key="3">
    <source>
        <dbReference type="EMBL" id="USG67729.1"/>
    </source>
</evidence>
<protein>
    <submittedName>
        <fullName evidence="3">Sporulation integral membrane protein YlbJ</fullName>
    </submittedName>
</protein>